<evidence type="ECO:0000256" key="10">
    <source>
        <dbReference type="ARBA" id="ARBA00023004"/>
    </source>
</evidence>
<dbReference type="InterPro" id="IPR000253">
    <property type="entry name" value="FHA_dom"/>
</dbReference>
<evidence type="ECO:0000259" key="18">
    <source>
        <dbReference type="PROSITE" id="PS50011"/>
    </source>
</evidence>
<dbReference type="SUPFAM" id="SSF56112">
    <property type="entry name" value="Protein kinase-like (PK-like)"/>
    <property type="match status" value="1"/>
</dbReference>
<dbReference type="EMBL" id="KL584855">
    <property type="protein sequence ID" value="KEQ58462.1"/>
    <property type="molecule type" value="Genomic_DNA"/>
</dbReference>
<keyword evidence="10 13" id="KW-0408">Iron</keyword>
<evidence type="ECO:0000313" key="20">
    <source>
        <dbReference type="Proteomes" id="UP000030672"/>
    </source>
</evidence>
<evidence type="ECO:0000256" key="6">
    <source>
        <dbReference type="ARBA" id="ARBA00022723"/>
    </source>
</evidence>
<dbReference type="GO" id="GO:0016020">
    <property type="term" value="C:membrane"/>
    <property type="evidence" value="ECO:0007669"/>
    <property type="project" value="UniProtKB-SubCell"/>
</dbReference>
<dbReference type="Gene3D" id="2.60.200.20">
    <property type="match status" value="1"/>
</dbReference>
<keyword evidence="9" id="KW-0560">Oxidoreductase</keyword>
<name>A0A074VLC8_AURM1</name>
<dbReference type="SMART" id="SM00220">
    <property type="entry name" value="S_TKc"/>
    <property type="match status" value="1"/>
</dbReference>
<evidence type="ECO:0000256" key="3">
    <source>
        <dbReference type="ARBA" id="ARBA00005575"/>
    </source>
</evidence>
<feature type="compositionally biased region" description="Polar residues" evidence="15">
    <location>
        <begin position="45"/>
        <end position="63"/>
    </location>
</feature>
<dbReference type="InterPro" id="IPR017441">
    <property type="entry name" value="Protein_kinase_ATP_BS"/>
</dbReference>
<evidence type="ECO:0000256" key="14">
    <source>
        <dbReference type="PROSITE-ProRule" id="PRU10141"/>
    </source>
</evidence>
<dbReference type="PROSITE" id="PS00086">
    <property type="entry name" value="CYTOCHROME_P450"/>
    <property type="match status" value="1"/>
</dbReference>
<dbReference type="PROSITE" id="PS00108">
    <property type="entry name" value="PROTEIN_KINASE_ST"/>
    <property type="match status" value="1"/>
</dbReference>
<feature type="compositionally biased region" description="Polar residues" evidence="15">
    <location>
        <begin position="1"/>
        <end position="10"/>
    </location>
</feature>
<keyword evidence="19" id="KW-0489">Methyltransferase</keyword>
<evidence type="ECO:0000256" key="1">
    <source>
        <dbReference type="ARBA" id="ARBA00001971"/>
    </source>
</evidence>
<keyword evidence="7 14" id="KW-0547">Nucleotide-binding</keyword>
<comment type="cofactor">
    <cofactor evidence="1 13">
        <name>heme</name>
        <dbReference type="ChEBI" id="CHEBI:30413"/>
    </cofactor>
</comment>
<dbReference type="GO" id="GO:0032259">
    <property type="term" value="P:methylation"/>
    <property type="evidence" value="ECO:0007669"/>
    <property type="project" value="UniProtKB-KW"/>
</dbReference>
<comment type="subcellular location">
    <subcellularLocation>
        <location evidence="2">Membrane</location>
    </subcellularLocation>
</comment>
<gene>
    <name evidence="19" type="ORF">M437DRAFT_79012</name>
</gene>
<dbReference type="InterPro" id="IPR011009">
    <property type="entry name" value="Kinase-like_dom_sf"/>
</dbReference>
<dbReference type="InterPro" id="IPR017972">
    <property type="entry name" value="Cyt_P450_CS"/>
</dbReference>
<dbReference type="PRINTS" id="PR00465">
    <property type="entry name" value="EP450IV"/>
</dbReference>
<dbReference type="GO" id="GO:0004672">
    <property type="term" value="F:protein kinase activity"/>
    <property type="evidence" value="ECO:0007669"/>
    <property type="project" value="InterPro"/>
</dbReference>
<dbReference type="PRINTS" id="PR00385">
    <property type="entry name" value="P450"/>
</dbReference>
<dbReference type="SUPFAM" id="SSF48264">
    <property type="entry name" value="Cytochrome P450"/>
    <property type="match status" value="1"/>
</dbReference>
<evidence type="ECO:0000256" key="9">
    <source>
        <dbReference type="ARBA" id="ARBA00023002"/>
    </source>
</evidence>
<dbReference type="CDD" id="cd11042">
    <property type="entry name" value="CYP51-like"/>
    <property type="match status" value="1"/>
</dbReference>
<feature type="binding site" evidence="14">
    <location>
        <position position="292"/>
    </location>
    <ligand>
        <name>ATP</name>
        <dbReference type="ChEBI" id="CHEBI:30616"/>
    </ligand>
</feature>
<dbReference type="GO" id="GO:0005524">
    <property type="term" value="F:ATP binding"/>
    <property type="evidence" value="ECO:0007669"/>
    <property type="project" value="UniProtKB-UniRule"/>
</dbReference>
<keyword evidence="19" id="KW-0808">Transferase</keyword>
<dbReference type="GO" id="GO:0020037">
    <property type="term" value="F:heme binding"/>
    <property type="evidence" value="ECO:0007669"/>
    <property type="project" value="InterPro"/>
</dbReference>
<comment type="similarity">
    <text evidence="4">Belongs to the cytochrome P450 family.</text>
</comment>
<evidence type="ECO:0000256" key="13">
    <source>
        <dbReference type="PIRSR" id="PIRSR602403-1"/>
    </source>
</evidence>
<evidence type="ECO:0000256" key="2">
    <source>
        <dbReference type="ARBA" id="ARBA00004370"/>
    </source>
</evidence>
<dbReference type="PROSITE" id="PS00107">
    <property type="entry name" value="PROTEIN_KINASE_ATP"/>
    <property type="match status" value="1"/>
</dbReference>
<evidence type="ECO:0000259" key="17">
    <source>
        <dbReference type="PROSITE" id="PS50006"/>
    </source>
</evidence>
<dbReference type="Pfam" id="PF00069">
    <property type="entry name" value="Pkinase"/>
    <property type="match status" value="1"/>
</dbReference>
<reference evidence="19 20" key="1">
    <citation type="journal article" date="2014" name="BMC Genomics">
        <title>Genome sequencing of four Aureobasidium pullulans varieties: biotechnological potential, stress tolerance, and description of new species.</title>
        <authorList>
            <person name="Gostin Ar C."/>
            <person name="Ohm R.A."/>
            <person name="Kogej T."/>
            <person name="Sonjak S."/>
            <person name="Turk M."/>
            <person name="Zajc J."/>
            <person name="Zalar P."/>
            <person name="Grube M."/>
            <person name="Sun H."/>
            <person name="Han J."/>
            <person name="Sharma A."/>
            <person name="Chiniquy J."/>
            <person name="Ngan C.Y."/>
            <person name="Lipzen A."/>
            <person name="Barry K."/>
            <person name="Grigoriev I.V."/>
            <person name="Gunde-Cimerman N."/>
        </authorList>
    </citation>
    <scope>NUCLEOTIDE SEQUENCE [LARGE SCALE GENOMIC DNA]</scope>
    <source>
        <strain evidence="19 20">CBS 110374</strain>
    </source>
</reference>
<dbReference type="GO" id="GO:0008168">
    <property type="term" value="F:methyltransferase activity"/>
    <property type="evidence" value="ECO:0007669"/>
    <property type="project" value="UniProtKB-KW"/>
</dbReference>
<dbReference type="FunFam" id="1.10.510.10:FF:001380">
    <property type="entry name" value="Checkpoint kinase 2-like protein"/>
    <property type="match status" value="1"/>
</dbReference>
<keyword evidence="20" id="KW-1185">Reference proteome</keyword>
<dbReference type="FunFam" id="1.10.630.10:FF:000033">
    <property type="entry name" value="14-alpha sterol demethylase"/>
    <property type="match status" value="1"/>
</dbReference>
<dbReference type="Proteomes" id="UP000030672">
    <property type="component" value="Unassembled WGS sequence"/>
</dbReference>
<organism evidence="19 20">
    <name type="scientific">Aureobasidium melanogenum (strain CBS 110374)</name>
    <name type="common">Aureobasidium pullulans var. melanogenum</name>
    <dbReference type="NCBI Taxonomy" id="1043003"/>
    <lineage>
        <taxon>Eukaryota</taxon>
        <taxon>Fungi</taxon>
        <taxon>Dikarya</taxon>
        <taxon>Ascomycota</taxon>
        <taxon>Pezizomycotina</taxon>
        <taxon>Dothideomycetes</taxon>
        <taxon>Dothideomycetidae</taxon>
        <taxon>Dothideales</taxon>
        <taxon>Saccotheciaceae</taxon>
        <taxon>Aureobasidium</taxon>
    </lineage>
</organism>
<keyword evidence="8 14" id="KW-0067">ATP-binding</keyword>
<dbReference type="CDD" id="cd05117">
    <property type="entry name" value="STKc_CAMK"/>
    <property type="match status" value="1"/>
</dbReference>
<feature type="transmembrane region" description="Helical" evidence="16">
    <location>
        <begin position="679"/>
        <end position="700"/>
    </location>
</feature>
<keyword evidence="11" id="KW-0503">Monooxygenase</keyword>
<proteinExistence type="inferred from homology"/>
<keyword evidence="12 16" id="KW-0472">Membrane</keyword>
<dbReference type="AlphaFoldDB" id="A0A074VLC8"/>
<dbReference type="PROSITE" id="PS50006">
    <property type="entry name" value="FHA_DOMAIN"/>
    <property type="match status" value="1"/>
</dbReference>
<dbReference type="RefSeq" id="XP_040875485.1">
    <property type="nucleotide sequence ID" value="XM_041027088.1"/>
</dbReference>
<dbReference type="InterPro" id="IPR000719">
    <property type="entry name" value="Prot_kinase_dom"/>
</dbReference>
<feature type="domain" description="FHA" evidence="17">
    <location>
        <begin position="171"/>
        <end position="223"/>
    </location>
</feature>
<dbReference type="SUPFAM" id="SSF49879">
    <property type="entry name" value="SMAD/FHA domain"/>
    <property type="match status" value="1"/>
</dbReference>
<dbReference type="InterPro" id="IPR002403">
    <property type="entry name" value="Cyt_P450_E_grp-IV"/>
</dbReference>
<dbReference type="STRING" id="1043003.A0A074VLC8"/>
<dbReference type="InterPro" id="IPR036396">
    <property type="entry name" value="Cyt_P450_sf"/>
</dbReference>
<dbReference type="GO" id="GO:0005506">
    <property type="term" value="F:iron ion binding"/>
    <property type="evidence" value="ECO:0007669"/>
    <property type="project" value="InterPro"/>
</dbReference>
<dbReference type="PROSITE" id="PS50011">
    <property type="entry name" value="PROTEIN_KINASE_DOM"/>
    <property type="match status" value="1"/>
</dbReference>
<keyword evidence="16" id="KW-0812">Transmembrane</keyword>
<dbReference type="InterPro" id="IPR001128">
    <property type="entry name" value="Cyt_P450"/>
</dbReference>
<dbReference type="GO" id="GO:0008398">
    <property type="term" value="F:sterol 14-demethylase activity"/>
    <property type="evidence" value="ECO:0007669"/>
    <property type="project" value="UniProtKB-ARBA"/>
</dbReference>
<dbReference type="InterPro" id="IPR008984">
    <property type="entry name" value="SMAD_FHA_dom_sf"/>
</dbReference>
<comment type="similarity">
    <text evidence="3">Belongs to the protein kinase superfamily. CAMK Ser/Thr protein kinase family. CHEK2 subfamily.</text>
</comment>
<dbReference type="PANTHER" id="PTHR24347">
    <property type="entry name" value="SERINE/THREONINE-PROTEIN KINASE"/>
    <property type="match status" value="1"/>
</dbReference>
<evidence type="ECO:0000256" key="11">
    <source>
        <dbReference type="ARBA" id="ARBA00023033"/>
    </source>
</evidence>
<feature type="region of interest" description="Disordered" evidence="15">
    <location>
        <begin position="1"/>
        <end position="96"/>
    </location>
</feature>
<sequence length="1198" mass="134134">MAPAEENQTPLKRARASTDEIENDSQKKPRFVQPTHLPSPDTRKASNSTEGQLSTSNGASQLSEKPESSPPFAAGLHSPPSDTQPYSQFLPPPPISYEVEDEEAEGVWGYLVPLDGVSEPLVLRRRAACPVPQSKVGRTDGKSTVSRDEYLNQEESYEKEKADKGIPAGGYLIGRHPECDRIIKTPTVSNRHCLLFCENKNSDQIAVVEDLSGNGTYVNNAIVGRNKRRDLYDGDELSILDVARFIFRYPSIRDTNGFRQQYSIQGQLGKGHFATVYLCTEKCTGARFAVKKFGKRRTTTHSQAAEERSRVDGLQQEIGVLMGVSHPNVLCLKDTFDESDGVYLVLELAPEGELFNWIVAKHKLSEAETRKIFVQLFQGIKYLHERNIVHRDIKPENILLIDRDLNIKIADFGLAKIIGEESFTSTLCGTPSYVAPEILEQGNRRRYTRAVDVWSLGVVLYICLCGFPPFSDELYSPENPYTLSQQIRMGRFDYPSPYWDSVGDPALDLIDKMLTVDVEKRITIDECLEHPWTTGRADGQMSFGASMESTDGLTGAMDKLDFSKRKPVRERTLLSSINDATFFKTQATQKDDRDIKIWEQNKDQVKRTNVKEAVPAHDRNPDEFVKMGGKGDETLYGEEEFETPFTATCSSSSNLSQPTMGLLATVTDTVSAHLGDKPLWLAVSIVGGATFVLAIVLNVLSQLLPVRRKGSEPPLVFHWVPFIGSTITYGIDPYKFFFKCREQYGDVFTFILLGKKTTVCLGTKGNDFILNGKLKDVNAEEIYSPLTTPVFGTDVVYDCPNSKLMEQKKFVKFGLTTEALRSYVSVISAETKDFFANSNWFKGNAGELNVPKAMAELTIYTASRSLQGKEVRAKFDSTFADLYHDLDMGFTPINFMLPWAPLPQNRKRDAAQRKMTETYMEIIKARRDSGKTKPEDGETDMIWNLMNCEYKTGQMIPDKEIAHMMIALLMAGQHSSSASISWILLRLASRPDIVEELLAEQKAVLGADLPDLTFEDLSRLPLHSQVVKETLRLHSPIHSIMRAVKSPMPVEGTPYVIPTTHVLLAAPGVTSKCSEYFPEPDLWEPHRWDAEATGKYADLKPVIAANIEDDEKTDYGYGLVSKGASSPYLPFGAGRHRCIGEQFAYVQLQTILVTMVQSFKFRNLNGREGVVDTDYSSLFSRPLTPASIHYEKRINEKA</sequence>
<dbReference type="Gene3D" id="1.10.630.10">
    <property type="entry name" value="Cytochrome P450"/>
    <property type="match status" value="1"/>
</dbReference>
<evidence type="ECO:0000256" key="5">
    <source>
        <dbReference type="ARBA" id="ARBA00022617"/>
    </source>
</evidence>
<dbReference type="Pfam" id="PF00498">
    <property type="entry name" value="FHA"/>
    <property type="match status" value="1"/>
</dbReference>
<keyword evidence="5 13" id="KW-0349">Heme</keyword>
<protein>
    <submittedName>
        <fullName evidence="19">Lanosterol 14-alpha-demethylase</fullName>
    </submittedName>
</protein>
<evidence type="ECO:0000256" key="15">
    <source>
        <dbReference type="SAM" id="MobiDB-lite"/>
    </source>
</evidence>
<evidence type="ECO:0000256" key="7">
    <source>
        <dbReference type="ARBA" id="ARBA00022741"/>
    </source>
</evidence>
<dbReference type="Gene3D" id="1.10.510.10">
    <property type="entry name" value="Transferase(Phosphotransferase) domain 1"/>
    <property type="match status" value="1"/>
</dbReference>
<dbReference type="InterPro" id="IPR008271">
    <property type="entry name" value="Ser/Thr_kinase_AS"/>
</dbReference>
<dbReference type="GeneID" id="63920461"/>
<keyword evidence="6 13" id="KW-0479">Metal-binding</keyword>
<accession>A0A074VLC8</accession>
<dbReference type="HOGENOM" id="CLU_006880_0_0_1"/>
<evidence type="ECO:0000313" key="19">
    <source>
        <dbReference type="EMBL" id="KEQ58462.1"/>
    </source>
</evidence>
<evidence type="ECO:0000256" key="12">
    <source>
        <dbReference type="ARBA" id="ARBA00023136"/>
    </source>
</evidence>
<feature type="domain" description="Protein kinase" evidence="18">
    <location>
        <begin position="262"/>
        <end position="533"/>
    </location>
</feature>
<keyword evidence="16" id="KW-1133">Transmembrane helix</keyword>
<dbReference type="SMART" id="SM00240">
    <property type="entry name" value="FHA"/>
    <property type="match status" value="1"/>
</dbReference>
<evidence type="ECO:0000256" key="4">
    <source>
        <dbReference type="ARBA" id="ARBA00010617"/>
    </source>
</evidence>
<feature type="binding site" description="axial binding residue" evidence="13">
    <location>
        <position position="1138"/>
    </location>
    <ligand>
        <name>heme</name>
        <dbReference type="ChEBI" id="CHEBI:30413"/>
    </ligand>
    <ligandPart>
        <name>Fe</name>
        <dbReference type="ChEBI" id="CHEBI:18248"/>
    </ligandPart>
</feature>
<dbReference type="Pfam" id="PF00067">
    <property type="entry name" value="p450"/>
    <property type="match status" value="1"/>
</dbReference>
<evidence type="ECO:0000256" key="8">
    <source>
        <dbReference type="ARBA" id="ARBA00022840"/>
    </source>
</evidence>
<evidence type="ECO:0000256" key="16">
    <source>
        <dbReference type="SAM" id="Phobius"/>
    </source>
</evidence>